<evidence type="ECO:0000256" key="1">
    <source>
        <dbReference type="SAM" id="Coils"/>
    </source>
</evidence>
<sequence>MMRLSVLLRLTVLLALSCYSSWGQAYDFFSQAMPDNTVNLDVNLENKDLNQEQKHLAEQHDQEENNYKVLKNLFYANERISIYNYTVYNMDDLKSKMIEGAPDAVGLHDLSISFGYGMSYRLKDDTKLGYEYVSNFPYDRGQLIRFFWIRSF</sequence>
<dbReference type="Proteomes" id="UP000018433">
    <property type="component" value="Unassembled WGS sequence"/>
</dbReference>
<evidence type="ECO:0000313" key="4">
    <source>
        <dbReference type="Proteomes" id="UP000018433"/>
    </source>
</evidence>
<keyword evidence="1" id="KW-0175">Coiled coil</keyword>
<gene>
    <name evidence="3" type="ORF">F950_01850</name>
</gene>
<keyword evidence="4" id="KW-1185">Reference proteome</keyword>
<keyword evidence="2" id="KW-0732">Signal</keyword>
<feature type="chain" id="PRO_5046492672" evidence="2">
    <location>
        <begin position="26"/>
        <end position="152"/>
    </location>
</feature>
<protein>
    <submittedName>
        <fullName evidence="3">Uncharacterized protein</fullName>
    </submittedName>
</protein>
<evidence type="ECO:0000256" key="2">
    <source>
        <dbReference type="SAM" id="SignalP"/>
    </source>
</evidence>
<proteinExistence type="predicted"/>
<feature type="signal peptide" evidence="2">
    <location>
        <begin position="1"/>
        <end position="25"/>
    </location>
</feature>
<feature type="coiled-coil region" evidence="1">
    <location>
        <begin position="46"/>
        <end position="73"/>
    </location>
</feature>
<accession>A0ABN0JUZ4</accession>
<evidence type="ECO:0000313" key="3">
    <source>
        <dbReference type="EMBL" id="ENV59307.1"/>
    </source>
</evidence>
<name>A0ABN0JUZ4_9GAMM</name>
<comment type="caution">
    <text evidence="3">The sequence shown here is derived from an EMBL/GenBank/DDBJ whole genome shotgun (WGS) entry which is preliminary data.</text>
</comment>
<reference evidence="3 4" key="1">
    <citation type="submission" date="2013-02" db="EMBL/GenBank/DDBJ databases">
        <title>The Genome Sequence of Acinetobacter soli NIPH 2899.</title>
        <authorList>
            <consortium name="The Broad Institute Genome Sequencing Platform"/>
            <consortium name="The Broad Institute Genome Sequencing Center for Infectious Disease"/>
            <person name="Cerqueira G."/>
            <person name="Feldgarden M."/>
            <person name="Courvalin P."/>
            <person name="Perichon B."/>
            <person name="Grillot-Courvalin C."/>
            <person name="Clermont D."/>
            <person name="Rocha E."/>
            <person name="Yoon E.-J."/>
            <person name="Nemec A."/>
            <person name="Walker B."/>
            <person name="Young S.K."/>
            <person name="Zeng Q."/>
            <person name="Gargeya S."/>
            <person name="Fitzgerald M."/>
            <person name="Haas B."/>
            <person name="Abouelleil A."/>
            <person name="Alvarado L."/>
            <person name="Arachchi H.M."/>
            <person name="Berlin A.M."/>
            <person name="Chapman S.B."/>
            <person name="Dewar J."/>
            <person name="Goldberg J."/>
            <person name="Griggs A."/>
            <person name="Gujja S."/>
            <person name="Hansen M."/>
            <person name="Howarth C."/>
            <person name="Imamovic A."/>
            <person name="Larimer J."/>
            <person name="McCowan C."/>
            <person name="Murphy C."/>
            <person name="Neiman D."/>
            <person name="Pearson M."/>
            <person name="Priest M."/>
            <person name="Roberts A."/>
            <person name="Saif S."/>
            <person name="Shea T."/>
            <person name="Sisk P."/>
            <person name="Sykes S."/>
            <person name="Wortman J."/>
            <person name="Nusbaum C."/>
            <person name="Birren B."/>
        </authorList>
    </citation>
    <scope>NUCLEOTIDE SEQUENCE [LARGE SCALE GENOMIC DNA]</scope>
    <source>
        <strain evidence="3 4">NIPH 2899</strain>
    </source>
</reference>
<organism evidence="3 4">
    <name type="scientific">Acinetobacter soli NIPH 2899</name>
    <dbReference type="NCBI Taxonomy" id="1217677"/>
    <lineage>
        <taxon>Bacteria</taxon>
        <taxon>Pseudomonadati</taxon>
        <taxon>Pseudomonadota</taxon>
        <taxon>Gammaproteobacteria</taxon>
        <taxon>Moraxellales</taxon>
        <taxon>Moraxellaceae</taxon>
        <taxon>Acinetobacter</taxon>
    </lineage>
</organism>
<dbReference type="EMBL" id="APPV01000011">
    <property type="protein sequence ID" value="ENV59307.1"/>
    <property type="molecule type" value="Genomic_DNA"/>
</dbReference>
<dbReference type="RefSeq" id="WP_004936151.1">
    <property type="nucleotide sequence ID" value="NZ_KB849643.1"/>
</dbReference>